<reference evidence="2" key="1">
    <citation type="submission" date="2011-12" db="EMBL/GenBank/DDBJ databases">
        <title>Complete sequence of Tannerella forsythia ATCC 43037.</title>
        <authorList>
            <person name="Dewhirst F."/>
            <person name="Tanner A."/>
            <person name="Izard J."/>
            <person name="Brinkac L."/>
            <person name="Durkin A.S."/>
            <person name="Hostetler J."/>
            <person name="Shetty J."/>
            <person name="Torralba M."/>
            <person name="Gill S."/>
            <person name="Nelson K."/>
        </authorList>
    </citation>
    <scope>NUCLEOTIDE SEQUENCE [LARGE SCALE GENOMIC DNA]</scope>
    <source>
        <strain evidence="2">ATCC 43037 / JCM 10827 / CCUG 33226 / KCTC 5666 / FDC 338</strain>
    </source>
</reference>
<accession>G8UK54</accession>
<sequence length="38" mass="4495">MNNDTTVLKLLIIQKNNPLFGYIKKTLYVCKTHFKIKI</sequence>
<dbReference type="AlphaFoldDB" id="G8UK54"/>
<dbReference type="KEGG" id="tfo:BFO_0361"/>
<gene>
    <name evidence="1" type="ordered locus">BFO_0361</name>
</gene>
<dbReference type="HOGENOM" id="CLU_3334061_0_0_10"/>
<organism evidence="1 2">
    <name type="scientific">Tannerella forsythia (strain ATCC 43037 / JCM 10827 / CCUG 21028 A / KCTC 5666 / FDC 338)</name>
    <name type="common">Bacteroides forsythus</name>
    <dbReference type="NCBI Taxonomy" id="203275"/>
    <lineage>
        <taxon>Bacteria</taxon>
        <taxon>Pseudomonadati</taxon>
        <taxon>Bacteroidota</taxon>
        <taxon>Bacteroidia</taxon>
        <taxon>Bacteroidales</taxon>
        <taxon>Tannerellaceae</taxon>
        <taxon>Tannerella</taxon>
    </lineage>
</organism>
<evidence type="ECO:0000313" key="1">
    <source>
        <dbReference type="EMBL" id="AEW20410.1"/>
    </source>
</evidence>
<dbReference type="EMBL" id="CP003191">
    <property type="protein sequence ID" value="AEW20410.1"/>
    <property type="molecule type" value="Genomic_DNA"/>
</dbReference>
<name>G8UK54_TANFA</name>
<keyword evidence="2" id="KW-1185">Reference proteome</keyword>
<proteinExistence type="predicted"/>
<evidence type="ECO:0000313" key="2">
    <source>
        <dbReference type="Proteomes" id="UP000005436"/>
    </source>
</evidence>
<dbReference type="Proteomes" id="UP000005436">
    <property type="component" value="Chromosome"/>
</dbReference>
<protein>
    <submittedName>
        <fullName evidence="1">Uncharacterized protein</fullName>
    </submittedName>
</protein>